<evidence type="ECO:0000313" key="1">
    <source>
        <dbReference type="EMBL" id="KAF9330577.1"/>
    </source>
</evidence>
<dbReference type="EMBL" id="JAAAUY010000386">
    <property type="protein sequence ID" value="KAF9330577.1"/>
    <property type="molecule type" value="Genomic_DNA"/>
</dbReference>
<dbReference type="AlphaFoldDB" id="A0A9P5SN04"/>
<comment type="caution">
    <text evidence="1">The sequence shown here is derived from an EMBL/GenBank/DDBJ whole genome shotgun (WGS) entry which is preliminary data.</text>
</comment>
<name>A0A9P5SN04_9FUNG</name>
<dbReference type="Proteomes" id="UP000696485">
    <property type="component" value="Unassembled WGS sequence"/>
</dbReference>
<keyword evidence="2" id="KW-1185">Reference proteome</keyword>
<evidence type="ECO:0000313" key="2">
    <source>
        <dbReference type="Proteomes" id="UP000696485"/>
    </source>
</evidence>
<reference evidence="1" key="1">
    <citation type="journal article" date="2020" name="Fungal Divers.">
        <title>Resolving the Mortierellaceae phylogeny through synthesis of multi-gene phylogenetics and phylogenomics.</title>
        <authorList>
            <person name="Vandepol N."/>
            <person name="Liber J."/>
            <person name="Desiro A."/>
            <person name="Na H."/>
            <person name="Kennedy M."/>
            <person name="Barry K."/>
            <person name="Grigoriev I.V."/>
            <person name="Miller A.N."/>
            <person name="O'Donnell K."/>
            <person name="Stajich J.E."/>
            <person name="Bonito G."/>
        </authorList>
    </citation>
    <scope>NUCLEOTIDE SEQUENCE</scope>
    <source>
        <strain evidence="1">NVP1</strain>
    </source>
</reference>
<protein>
    <submittedName>
        <fullName evidence="1">Uncharacterized protein</fullName>
    </submittedName>
</protein>
<proteinExistence type="predicted"/>
<gene>
    <name evidence="1" type="ORF">BG006_006461</name>
</gene>
<sequence length="135" mass="15080">MVRYWCLGSGTTSELYIKNVVRSGKGQTSGNWEDALSTVSVAMIEMHTKDFHKYCPDNVYVSMTVAYPTKWTFKLPALPDATLDTGGMQQVAINVSNNNFGEIIPKEHVEFMDRLKNVGKRSAEDDGDDADDHTK</sequence>
<organism evidence="1 2">
    <name type="scientific">Podila minutissima</name>
    <dbReference type="NCBI Taxonomy" id="64525"/>
    <lineage>
        <taxon>Eukaryota</taxon>
        <taxon>Fungi</taxon>
        <taxon>Fungi incertae sedis</taxon>
        <taxon>Mucoromycota</taxon>
        <taxon>Mortierellomycotina</taxon>
        <taxon>Mortierellomycetes</taxon>
        <taxon>Mortierellales</taxon>
        <taxon>Mortierellaceae</taxon>
        <taxon>Podila</taxon>
    </lineage>
</organism>
<accession>A0A9P5SN04</accession>